<name>A0A5N7A8R4_9EURO</name>
<gene>
    <name evidence="2" type="ORF">BDV27DRAFT_125711</name>
</gene>
<dbReference type="GeneID" id="43650841"/>
<dbReference type="RefSeq" id="XP_031929196.1">
    <property type="nucleotide sequence ID" value="XM_032066395.1"/>
</dbReference>
<feature type="chain" id="PRO_5024841091" evidence="1">
    <location>
        <begin position="18"/>
        <end position="66"/>
    </location>
</feature>
<evidence type="ECO:0000313" key="2">
    <source>
        <dbReference type="EMBL" id="KAE8366115.1"/>
    </source>
</evidence>
<proteinExistence type="predicted"/>
<dbReference type="Proteomes" id="UP000326268">
    <property type="component" value="Unassembled WGS sequence"/>
</dbReference>
<feature type="signal peptide" evidence="1">
    <location>
        <begin position="1"/>
        <end position="17"/>
    </location>
</feature>
<keyword evidence="1" id="KW-0732">Signal</keyword>
<evidence type="ECO:0000256" key="1">
    <source>
        <dbReference type="SAM" id="SignalP"/>
    </source>
</evidence>
<dbReference type="OrthoDB" id="3491180at2759"/>
<reference evidence="2 3" key="1">
    <citation type="submission" date="2019-04" db="EMBL/GenBank/DDBJ databases">
        <title>Friends and foes A comparative genomics studyof 23 Aspergillus species from section Flavi.</title>
        <authorList>
            <consortium name="DOE Joint Genome Institute"/>
            <person name="Kjaerbolling I."/>
            <person name="Vesth T."/>
            <person name="Frisvad J.C."/>
            <person name="Nybo J.L."/>
            <person name="Theobald S."/>
            <person name="Kildgaard S."/>
            <person name="Isbrandt T."/>
            <person name="Kuo A."/>
            <person name="Sato A."/>
            <person name="Lyhne E.K."/>
            <person name="Kogle M.E."/>
            <person name="Wiebenga A."/>
            <person name="Kun R.S."/>
            <person name="Lubbers R.J."/>
            <person name="Makela M.R."/>
            <person name="Barry K."/>
            <person name="Chovatia M."/>
            <person name="Clum A."/>
            <person name="Daum C."/>
            <person name="Haridas S."/>
            <person name="He G."/>
            <person name="LaButti K."/>
            <person name="Lipzen A."/>
            <person name="Mondo S."/>
            <person name="Riley R."/>
            <person name="Salamov A."/>
            <person name="Simmons B.A."/>
            <person name="Magnuson J.K."/>
            <person name="Henrissat B."/>
            <person name="Mortensen U.H."/>
            <person name="Larsen T.O."/>
            <person name="Devries R.P."/>
            <person name="Grigoriev I.V."/>
            <person name="Machida M."/>
            <person name="Baker S.E."/>
            <person name="Andersen M.R."/>
        </authorList>
    </citation>
    <scope>NUCLEOTIDE SEQUENCE [LARGE SCALE GENOMIC DNA]</scope>
    <source>
        <strain evidence="2 3">CBS 763.97</strain>
    </source>
</reference>
<protein>
    <submittedName>
        <fullName evidence="2">Uncharacterized protein</fullName>
    </submittedName>
</protein>
<evidence type="ECO:0000313" key="3">
    <source>
        <dbReference type="Proteomes" id="UP000326268"/>
    </source>
</evidence>
<organism evidence="2 3">
    <name type="scientific">Aspergillus caelatus</name>
    <dbReference type="NCBI Taxonomy" id="61420"/>
    <lineage>
        <taxon>Eukaryota</taxon>
        <taxon>Fungi</taxon>
        <taxon>Dikarya</taxon>
        <taxon>Ascomycota</taxon>
        <taxon>Pezizomycotina</taxon>
        <taxon>Eurotiomycetes</taxon>
        <taxon>Eurotiomycetidae</taxon>
        <taxon>Eurotiales</taxon>
        <taxon>Aspergillaceae</taxon>
        <taxon>Aspergillus</taxon>
        <taxon>Aspergillus subgen. Circumdati</taxon>
    </lineage>
</organism>
<sequence length="66" mass="6722">MRSILLMLPVLALCASAQTLPKSSASSDSCLRRGALCVSIAGSIGTCCPGLECAIDPHVSDTGICR</sequence>
<dbReference type="AlphaFoldDB" id="A0A5N7A8R4"/>
<accession>A0A5N7A8R4</accession>
<dbReference type="EMBL" id="ML737618">
    <property type="protein sequence ID" value="KAE8366115.1"/>
    <property type="molecule type" value="Genomic_DNA"/>
</dbReference>
<keyword evidence="3" id="KW-1185">Reference proteome</keyword>